<name>A0A8A1LJ95_AJEC8</name>
<protein>
    <submittedName>
        <fullName evidence="1">DNA-repair protein rad2</fullName>
    </submittedName>
</protein>
<proteinExistence type="predicted"/>
<dbReference type="Proteomes" id="UP000663419">
    <property type="component" value="Chromosome 3"/>
</dbReference>
<organism evidence="1 2">
    <name type="scientific">Ajellomyces capsulatus (strain H88)</name>
    <name type="common">Darling's disease fungus</name>
    <name type="synonym">Histoplasma capsulatum</name>
    <dbReference type="NCBI Taxonomy" id="544711"/>
    <lineage>
        <taxon>Eukaryota</taxon>
        <taxon>Fungi</taxon>
        <taxon>Dikarya</taxon>
        <taxon>Ascomycota</taxon>
        <taxon>Pezizomycotina</taxon>
        <taxon>Eurotiomycetes</taxon>
        <taxon>Eurotiomycetidae</taxon>
        <taxon>Onygenales</taxon>
        <taxon>Ajellomycetaceae</taxon>
        <taxon>Histoplasma</taxon>
    </lineage>
</organism>
<sequence>MGIKHLYQIIQENAPDAVKAGEIKNHFGRKVAIAP</sequence>
<reference evidence="1" key="1">
    <citation type="submission" date="2021-01" db="EMBL/GenBank/DDBJ databases">
        <title>Chromosome-level genome assembly of a human fungal pathogen reveals clustering of transcriptionally co-regulated genes.</title>
        <authorList>
            <person name="Voorhies M."/>
            <person name="Cohen S."/>
            <person name="Shea T.P."/>
            <person name="Petrus S."/>
            <person name="Munoz J.F."/>
            <person name="Poplawski S."/>
            <person name="Goldman W.E."/>
            <person name="Michael T."/>
            <person name="Cuomo C.A."/>
            <person name="Sil A."/>
            <person name="Beyhan S."/>
        </authorList>
    </citation>
    <scope>NUCLEOTIDE SEQUENCE</scope>
    <source>
        <strain evidence="1">H88</strain>
    </source>
</reference>
<gene>
    <name evidence="1" type="ORF">I7I53_01546</name>
</gene>
<dbReference type="EMBL" id="CP069104">
    <property type="protein sequence ID" value="QSS54089.1"/>
    <property type="molecule type" value="Genomic_DNA"/>
</dbReference>
<dbReference type="VEuPathDB" id="FungiDB:I7I53_01546"/>
<dbReference type="AlphaFoldDB" id="A0A8A1LJ95"/>
<accession>A0A8A1LJ95</accession>
<evidence type="ECO:0000313" key="2">
    <source>
        <dbReference type="Proteomes" id="UP000663419"/>
    </source>
</evidence>
<evidence type="ECO:0000313" key="1">
    <source>
        <dbReference type="EMBL" id="QSS54089.1"/>
    </source>
</evidence>